<gene>
    <name evidence="2" type="ORF">CURHAP_LOCUS16271</name>
    <name evidence="3" type="ORF">ORAREDHAP_LOCUS15860</name>
</gene>
<dbReference type="InterPro" id="IPR052208">
    <property type="entry name" value="DmX-like/RAVE_component"/>
</dbReference>
<dbReference type="PANTHER" id="PTHR13950">
    <property type="entry name" value="RABCONNECTIN-RELATED"/>
    <property type="match status" value="1"/>
</dbReference>
<dbReference type="Proteomes" id="UP000507222">
    <property type="component" value="Unassembled WGS sequence"/>
</dbReference>
<reference evidence="5" key="1">
    <citation type="journal article" date="2020" name="Genome Biol.">
        <title>Gamete binning: chromosome-level and haplotype-resolved genome assembly enabled by high-throughput single-cell sequencing of gamete genomes.</title>
        <authorList>
            <person name="Campoy J.A."/>
            <person name="Sun H."/>
            <person name="Goel M."/>
            <person name="Jiao W.-B."/>
            <person name="Folz-Donahue K."/>
            <person name="Wang N."/>
            <person name="Rubio M."/>
            <person name="Liu C."/>
            <person name="Kukat C."/>
            <person name="Ruiz D."/>
            <person name="Huettel B."/>
            <person name="Schneeberger K."/>
        </authorList>
    </citation>
    <scope>NUCLEOTIDE SEQUENCE [LARGE SCALE GENOMIC DNA]</scope>
    <source>
        <strain evidence="5">cv. Rojo Pasion</strain>
    </source>
</reference>
<dbReference type="Proteomes" id="UP000507245">
    <property type="component" value="Unassembled WGS sequence"/>
</dbReference>
<evidence type="ECO:0000259" key="1">
    <source>
        <dbReference type="Pfam" id="PF12234"/>
    </source>
</evidence>
<evidence type="ECO:0000313" key="2">
    <source>
        <dbReference type="EMBL" id="CAB4270222.1"/>
    </source>
</evidence>
<feature type="domain" description="RAVE complex protein Rav1 C-terminal" evidence="1">
    <location>
        <begin position="2"/>
        <end position="103"/>
    </location>
</feature>
<dbReference type="Pfam" id="PF12234">
    <property type="entry name" value="Rav1p_C"/>
    <property type="match status" value="1"/>
</dbReference>
<evidence type="ECO:0000313" key="3">
    <source>
        <dbReference type="EMBL" id="CAB4300623.1"/>
    </source>
</evidence>
<dbReference type="GO" id="GO:0043291">
    <property type="term" value="C:RAVE complex"/>
    <property type="evidence" value="ECO:0007669"/>
    <property type="project" value="TreeGrafter"/>
</dbReference>
<evidence type="ECO:0000313" key="5">
    <source>
        <dbReference type="Proteomes" id="UP000507245"/>
    </source>
</evidence>
<proteinExistence type="predicted"/>
<dbReference type="OrthoDB" id="342131at2759"/>
<dbReference type="GO" id="GO:0007035">
    <property type="term" value="P:vacuolar acidification"/>
    <property type="evidence" value="ECO:0007669"/>
    <property type="project" value="TreeGrafter"/>
</dbReference>
<evidence type="ECO:0000313" key="4">
    <source>
        <dbReference type="Proteomes" id="UP000507222"/>
    </source>
</evidence>
<dbReference type="InterPro" id="IPR022033">
    <property type="entry name" value="Rav1p_C"/>
</dbReference>
<name>A0A6J5WJW4_PRUAR</name>
<organism evidence="3 5">
    <name type="scientific">Prunus armeniaca</name>
    <name type="common">Apricot</name>
    <name type="synonym">Armeniaca vulgaris</name>
    <dbReference type="NCBI Taxonomy" id="36596"/>
    <lineage>
        <taxon>Eukaryota</taxon>
        <taxon>Viridiplantae</taxon>
        <taxon>Streptophyta</taxon>
        <taxon>Embryophyta</taxon>
        <taxon>Tracheophyta</taxon>
        <taxon>Spermatophyta</taxon>
        <taxon>Magnoliopsida</taxon>
        <taxon>eudicotyledons</taxon>
        <taxon>Gunneridae</taxon>
        <taxon>Pentapetalae</taxon>
        <taxon>rosids</taxon>
        <taxon>fabids</taxon>
        <taxon>Rosales</taxon>
        <taxon>Rosaceae</taxon>
        <taxon>Amygdaloideae</taxon>
        <taxon>Amygdaleae</taxon>
        <taxon>Prunus</taxon>
    </lineage>
</organism>
<keyword evidence="5" id="KW-1185">Reference proteome</keyword>
<dbReference type="AlphaFoldDB" id="A0A6J5WJW4"/>
<reference evidence="3 4" key="2">
    <citation type="submission" date="2020-05" db="EMBL/GenBank/DDBJ databases">
        <authorList>
            <person name="Campoy J."/>
            <person name="Schneeberger K."/>
            <person name="Spophaly S."/>
        </authorList>
    </citation>
    <scope>NUCLEOTIDE SEQUENCE [LARGE SCALE GENOMIC DNA]</scope>
    <source>
        <strain evidence="3">PruArmRojPasFocal</strain>
    </source>
</reference>
<protein>
    <recommendedName>
        <fullName evidence="1">RAVE complex protein Rav1 C-terminal domain-containing protein</fullName>
    </recommendedName>
</protein>
<dbReference type="PANTHER" id="PTHR13950:SF9">
    <property type="entry name" value="RABCONNECTIN-3A"/>
    <property type="match status" value="1"/>
</dbReference>
<sequence length="343" mass="38134">MHVLMGRHKPELAIAFFLFGGDTSSAVNICAKNLADEQLALVICRLVEGRGGLLERHLITKFMLPFAIEKDGLASLLEWELGNYSQSLIRMLGFQINSATEKHALSSNGVASLSAIGVIRCAPYGVWVLGILIEPPKGMPIGCAYSNVESSPINSFNCIQAGIAFGSSEASTCVKEYENHEYVKVLESFQQKLYTVVHLLEQKFSVVPFHLISLILISLHNRGLWFIGFDILHGYTSQHHELDKSQTVERFLSYALMHEPLLKATRKTSLLFSRVIAACSITCSILKSHYIENNVSGDSRSMRSDSLGYYFQGLTLSLWSLRAALIMPFEDLTMKARAIIDLI</sequence>
<dbReference type="EMBL" id="CAEKDK010000002">
    <property type="protein sequence ID" value="CAB4270222.1"/>
    <property type="molecule type" value="Genomic_DNA"/>
</dbReference>
<dbReference type="EMBL" id="CAEKKB010000002">
    <property type="protein sequence ID" value="CAB4300623.1"/>
    <property type="molecule type" value="Genomic_DNA"/>
</dbReference>
<accession>A0A6J5WJW4</accession>